<dbReference type="InterPro" id="IPR036390">
    <property type="entry name" value="WH_DNA-bd_sf"/>
</dbReference>
<dbReference type="PANTHER" id="PTHR24567">
    <property type="entry name" value="CRP FAMILY TRANSCRIPTIONAL REGULATORY PROTEIN"/>
    <property type="match status" value="1"/>
</dbReference>
<dbReference type="InterPro" id="IPR002078">
    <property type="entry name" value="Sigma_54_int"/>
</dbReference>
<evidence type="ECO:0000259" key="5">
    <source>
        <dbReference type="PROSITE" id="PS50042"/>
    </source>
</evidence>
<dbReference type="GO" id="GO:0005524">
    <property type="term" value="F:ATP binding"/>
    <property type="evidence" value="ECO:0007669"/>
    <property type="project" value="InterPro"/>
</dbReference>
<dbReference type="InterPro" id="IPR018490">
    <property type="entry name" value="cNMP-bd_dom_sf"/>
</dbReference>
<dbReference type="Proteomes" id="UP000567293">
    <property type="component" value="Unassembled WGS sequence"/>
</dbReference>
<dbReference type="InterPro" id="IPR014710">
    <property type="entry name" value="RmlC-like_jellyroll"/>
</dbReference>
<feature type="domain" description="Cyclic nucleotide-binding" evidence="5">
    <location>
        <begin position="29"/>
        <end position="93"/>
    </location>
</feature>
<dbReference type="PROSITE" id="PS50045">
    <property type="entry name" value="SIGMA54_INTERACT_4"/>
    <property type="match status" value="1"/>
</dbReference>
<dbReference type="Pfam" id="PF13545">
    <property type="entry name" value="HTH_Crp_2"/>
    <property type="match status" value="1"/>
</dbReference>
<sequence>MASTPTTLAPRIPLEDPLAHLPCSNVVEYRKGDLIYGRNQPSASIYLVIEGTVKVSRLTGDGQEVVVDIYRADEFFGEAAFLRLGHTSEEARAFEKTRLMAWLASDIESLATRQPRLAVALVQVLVQRNLGLTQRIVSFSIDDISKRVARTLLRLSERLGFRGNDGVIRMPPLTHELLSQYVGTSREVITLHMNRFRKLGYLRYSRRGMVVHRDALQEWLARNSSLSSESFEAAEAGRENSPVTLGNSTNRLRDGG</sequence>
<keyword evidence="3" id="KW-0804">Transcription</keyword>
<gene>
    <name evidence="8" type="ORF">HRJ53_05300</name>
</gene>
<evidence type="ECO:0000259" key="6">
    <source>
        <dbReference type="PROSITE" id="PS50045"/>
    </source>
</evidence>
<comment type="caution">
    <text evidence="8">The sequence shown here is derived from an EMBL/GenBank/DDBJ whole genome shotgun (WGS) entry which is preliminary data.</text>
</comment>
<name>A0A7V8SW83_9BACT</name>
<evidence type="ECO:0000313" key="9">
    <source>
        <dbReference type="Proteomes" id="UP000567293"/>
    </source>
</evidence>
<evidence type="ECO:0000256" key="2">
    <source>
        <dbReference type="ARBA" id="ARBA00023125"/>
    </source>
</evidence>
<dbReference type="Pfam" id="PF00027">
    <property type="entry name" value="cNMP_binding"/>
    <property type="match status" value="1"/>
</dbReference>
<dbReference type="PANTHER" id="PTHR24567:SF74">
    <property type="entry name" value="HTH-TYPE TRANSCRIPTIONAL REGULATOR ARCR"/>
    <property type="match status" value="1"/>
</dbReference>
<dbReference type="SMART" id="SM00419">
    <property type="entry name" value="HTH_CRP"/>
    <property type="match status" value="1"/>
</dbReference>
<dbReference type="SMART" id="SM00100">
    <property type="entry name" value="cNMP"/>
    <property type="match status" value="1"/>
</dbReference>
<reference evidence="8" key="1">
    <citation type="submission" date="2020-06" db="EMBL/GenBank/DDBJ databases">
        <title>Legume-microbial interactions unlock mineral nutrients during tropical forest succession.</title>
        <authorList>
            <person name="Epihov D.Z."/>
        </authorList>
    </citation>
    <scope>NUCLEOTIDE SEQUENCE [LARGE SCALE GENOMIC DNA]</scope>
    <source>
        <strain evidence="8">Pan2503</strain>
    </source>
</reference>
<dbReference type="Gene3D" id="2.60.120.10">
    <property type="entry name" value="Jelly Rolls"/>
    <property type="match status" value="1"/>
</dbReference>
<protein>
    <submittedName>
        <fullName evidence="8">Crp/Fnr family transcriptional regulator</fullName>
    </submittedName>
</protein>
<dbReference type="EMBL" id="JACDQQ010000513">
    <property type="protein sequence ID" value="MBA0084392.1"/>
    <property type="molecule type" value="Genomic_DNA"/>
</dbReference>
<evidence type="ECO:0000256" key="3">
    <source>
        <dbReference type="ARBA" id="ARBA00023163"/>
    </source>
</evidence>
<evidence type="ECO:0000256" key="4">
    <source>
        <dbReference type="SAM" id="MobiDB-lite"/>
    </source>
</evidence>
<proteinExistence type="predicted"/>
<keyword evidence="1" id="KW-0805">Transcription regulation</keyword>
<feature type="compositionally biased region" description="Polar residues" evidence="4">
    <location>
        <begin position="241"/>
        <end position="250"/>
    </location>
</feature>
<dbReference type="PROSITE" id="PS51063">
    <property type="entry name" value="HTH_CRP_2"/>
    <property type="match status" value="1"/>
</dbReference>
<dbReference type="SUPFAM" id="SSF46785">
    <property type="entry name" value="Winged helix' DNA-binding domain"/>
    <property type="match status" value="1"/>
</dbReference>
<dbReference type="PROSITE" id="PS50042">
    <property type="entry name" value="CNMP_BINDING_3"/>
    <property type="match status" value="1"/>
</dbReference>
<dbReference type="GO" id="GO:0003677">
    <property type="term" value="F:DNA binding"/>
    <property type="evidence" value="ECO:0007669"/>
    <property type="project" value="UniProtKB-KW"/>
</dbReference>
<dbReference type="InterPro" id="IPR050397">
    <property type="entry name" value="Env_Response_Regulators"/>
</dbReference>
<dbReference type="InterPro" id="IPR000595">
    <property type="entry name" value="cNMP-bd_dom"/>
</dbReference>
<keyword evidence="2" id="KW-0238">DNA-binding</keyword>
<evidence type="ECO:0000256" key="1">
    <source>
        <dbReference type="ARBA" id="ARBA00023015"/>
    </source>
</evidence>
<dbReference type="GO" id="GO:0003700">
    <property type="term" value="F:DNA-binding transcription factor activity"/>
    <property type="evidence" value="ECO:0007669"/>
    <property type="project" value="TreeGrafter"/>
</dbReference>
<dbReference type="SUPFAM" id="SSF51206">
    <property type="entry name" value="cAMP-binding domain-like"/>
    <property type="match status" value="1"/>
</dbReference>
<feature type="domain" description="Sigma-54 factor interaction" evidence="6">
    <location>
        <begin position="74"/>
        <end position="173"/>
    </location>
</feature>
<evidence type="ECO:0000313" key="8">
    <source>
        <dbReference type="EMBL" id="MBA0084392.1"/>
    </source>
</evidence>
<organism evidence="8 9">
    <name type="scientific">Candidatus Acidiferrum panamense</name>
    <dbReference type="NCBI Taxonomy" id="2741543"/>
    <lineage>
        <taxon>Bacteria</taxon>
        <taxon>Pseudomonadati</taxon>
        <taxon>Acidobacteriota</taxon>
        <taxon>Terriglobia</taxon>
        <taxon>Candidatus Acidiferrales</taxon>
        <taxon>Candidatus Acidiferrum</taxon>
    </lineage>
</organism>
<feature type="domain" description="HTH crp-type" evidence="7">
    <location>
        <begin position="142"/>
        <end position="215"/>
    </location>
</feature>
<dbReference type="InterPro" id="IPR012318">
    <property type="entry name" value="HTH_CRP"/>
</dbReference>
<dbReference type="GO" id="GO:0005829">
    <property type="term" value="C:cytosol"/>
    <property type="evidence" value="ECO:0007669"/>
    <property type="project" value="TreeGrafter"/>
</dbReference>
<keyword evidence="9" id="KW-1185">Reference proteome</keyword>
<dbReference type="InterPro" id="IPR036388">
    <property type="entry name" value="WH-like_DNA-bd_sf"/>
</dbReference>
<dbReference type="CDD" id="cd00038">
    <property type="entry name" value="CAP_ED"/>
    <property type="match status" value="1"/>
</dbReference>
<dbReference type="Gene3D" id="1.10.10.10">
    <property type="entry name" value="Winged helix-like DNA-binding domain superfamily/Winged helix DNA-binding domain"/>
    <property type="match status" value="1"/>
</dbReference>
<dbReference type="AlphaFoldDB" id="A0A7V8SW83"/>
<accession>A0A7V8SW83</accession>
<feature type="region of interest" description="Disordered" evidence="4">
    <location>
        <begin position="231"/>
        <end position="256"/>
    </location>
</feature>
<evidence type="ECO:0000259" key="7">
    <source>
        <dbReference type="PROSITE" id="PS51063"/>
    </source>
</evidence>